<evidence type="ECO:0000256" key="1">
    <source>
        <dbReference type="ARBA" id="ARBA00022692"/>
    </source>
</evidence>
<comment type="caution">
    <text evidence="5">The sequence shown here is derived from an EMBL/GenBank/DDBJ whole genome shotgun (WGS) entry which is preliminary data.</text>
</comment>
<reference evidence="5 6" key="1">
    <citation type="journal article" date="2013" name="J. Biotechnol.">
        <title>Establishment and interpretation of the genome sequence of the phytopathogenic fungus Rhizoctonia solani AG1-IB isolate 7/3/14.</title>
        <authorList>
            <person name="Wibberg D.W."/>
            <person name="Jelonek L.J."/>
            <person name="Rupp O.R."/>
            <person name="Hennig M.H."/>
            <person name="Eikmeyer F.E."/>
            <person name="Goesmann A.G."/>
            <person name="Hartmann A.H."/>
            <person name="Borriss R.B."/>
            <person name="Grosch R.G."/>
            <person name="Puehler A.P."/>
            <person name="Schlueter A.S."/>
        </authorList>
    </citation>
    <scope>NUCLEOTIDE SEQUENCE [LARGE SCALE GENOMIC DNA]</scope>
    <source>
        <strain evidence="6">AG1-IB / isolate 7/3/14</strain>
    </source>
</reference>
<evidence type="ECO:0000256" key="4">
    <source>
        <dbReference type="SAM" id="SignalP"/>
    </source>
</evidence>
<feature type="chain" id="PRO_5004064038" evidence="4">
    <location>
        <begin position="28"/>
        <end position="110"/>
    </location>
</feature>
<feature type="signal peptide" evidence="4">
    <location>
        <begin position="1"/>
        <end position="27"/>
    </location>
</feature>
<evidence type="ECO:0000313" key="5">
    <source>
        <dbReference type="EMBL" id="CCO33800.1"/>
    </source>
</evidence>
<dbReference type="AlphaFoldDB" id="M5C419"/>
<dbReference type="SUPFAM" id="SSF90123">
    <property type="entry name" value="ABC transporter transmembrane region"/>
    <property type="match status" value="1"/>
</dbReference>
<dbReference type="HOGENOM" id="CLU_2172805_0_0_1"/>
<dbReference type="GO" id="GO:0005524">
    <property type="term" value="F:ATP binding"/>
    <property type="evidence" value="ECO:0007669"/>
    <property type="project" value="InterPro"/>
</dbReference>
<organism evidence="5 6">
    <name type="scientific">Thanatephorus cucumeris (strain AG1-IB / isolate 7/3/14)</name>
    <name type="common">Lettuce bottom rot fungus</name>
    <name type="synonym">Rhizoctonia solani</name>
    <dbReference type="NCBI Taxonomy" id="1108050"/>
    <lineage>
        <taxon>Eukaryota</taxon>
        <taxon>Fungi</taxon>
        <taxon>Dikarya</taxon>
        <taxon>Basidiomycota</taxon>
        <taxon>Agaricomycotina</taxon>
        <taxon>Agaricomycetes</taxon>
        <taxon>Cantharellales</taxon>
        <taxon>Ceratobasidiaceae</taxon>
        <taxon>Rhizoctonia</taxon>
        <taxon>Rhizoctonia solani AG-1</taxon>
    </lineage>
</organism>
<accession>M5C419</accession>
<keyword evidence="3" id="KW-0472">Membrane</keyword>
<protein>
    <submittedName>
        <fullName evidence="5">Rhizoctonia solani AG1-IB WGS project CAOJ00000000 data, isolate 7/3/14, contig 17565</fullName>
    </submittedName>
</protein>
<dbReference type="EMBL" id="CAOJ01012130">
    <property type="protein sequence ID" value="CCO33800.1"/>
    <property type="molecule type" value="Genomic_DNA"/>
</dbReference>
<evidence type="ECO:0000256" key="2">
    <source>
        <dbReference type="ARBA" id="ARBA00022989"/>
    </source>
</evidence>
<proteinExistence type="predicted"/>
<keyword evidence="4" id="KW-0732">Signal</keyword>
<dbReference type="Proteomes" id="UP000012065">
    <property type="component" value="Unassembled WGS sequence"/>
</dbReference>
<dbReference type="GO" id="GO:0016020">
    <property type="term" value="C:membrane"/>
    <property type="evidence" value="ECO:0007669"/>
    <property type="project" value="InterPro"/>
</dbReference>
<evidence type="ECO:0000313" key="6">
    <source>
        <dbReference type="Proteomes" id="UP000012065"/>
    </source>
</evidence>
<dbReference type="InterPro" id="IPR036640">
    <property type="entry name" value="ABC1_TM_sf"/>
</dbReference>
<keyword evidence="2" id="KW-1133">Transmembrane helix</keyword>
<gene>
    <name evidence="5" type="ORF">BN14_07886</name>
</gene>
<evidence type="ECO:0000256" key="3">
    <source>
        <dbReference type="ARBA" id="ARBA00023136"/>
    </source>
</evidence>
<name>M5C419_THACB</name>
<dbReference type="Gene3D" id="1.20.1560.10">
    <property type="entry name" value="ABC transporter type 1, transmembrane domain"/>
    <property type="match status" value="1"/>
</dbReference>
<keyword evidence="1" id="KW-0812">Transmembrane</keyword>
<sequence length="110" mass="12445">MNLTQNLLLSAGLLIGSLLVVLDTTHPQEDIVKRYVIFITYLAQLYNPLNSLAYIYRSINQNLIDTERLLDLLDEPCEVQDKPDAKELVVTDGVIEFGKCHIFLSHANCI</sequence>